<keyword evidence="2" id="KW-1185">Reference proteome</keyword>
<comment type="caution">
    <text evidence="1">The sequence shown here is derived from an EMBL/GenBank/DDBJ whole genome shotgun (WGS) entry which is preliminary data.</text>
</comment>
<organism evidence="1 2">
    <name type="scientific">Aureimonas flava</name>
    <dbReference type="NCBI Taxonomy" id="2320271"/>
    <lineage>
        <taxon>Bacteria</taxon>
        <taxon>Pseudomonadati</taxon>
        <taxon>Pseudomonadota</taxon>
        <taxon>Alphaproteobacteria</taxon>
        <taxon>Hyphomicrobiales</taxon>
        <taxon>Aurantimonadaceae</taxon>
        <taxon>Aureimonas</taxon>
    </lineage>
</organism>
<dbReference type="AlphaFoldDB" id="A0A3A1WJU9"/>
<name>A0A3A1WJU9_9HYPH</name>
<evidence type="ECO:0000313" key="1">
    <source>
        <dbReference type="EMBL" id="RIY00180.1"/>
    </source>
</evidence>
<dbReference type="EMBL" id="QYRN01000006">
    <property type="protein sequence ID" value="RIY00180.1"/>
    <property type="molecule type" value="Genomic_DNA"/>
</dbReference>
<dbReference type="OrthoDB" id="8456155at2"/>
<protein>
    <submittedName>
        <fullName evidence="1">Uncharacterized protein</fullName>
    </submittedName>
</protein>
<accession>A0A3A1WJU9</accession>
<sequence>MCSETSQTDSEAIWRCEGCGKPIHENDPHHAGVDVELCPECAPDWSDMLATPHLFMNADDTEMTREQVQALVDRHLAAGGSLTDKLVS</sequence>
<proteinExistence type="predicted"/>
<gene>
    <name evidence="1" type="ORF">D3218_12895</name>
</gene>
<reference evidence="2" key="1">
    <citation type="submission" date="2018-09" db="EMBL/GenBank/DDBJ databases">
        <authorList>
            <person name="Tuo L."/>
        </authorList>
    </citation>
    <scope>NUCLEOTIDE SEQUENCE [LARGE SCALE GENOMIC DNA]</scope>
    <source>
        <strain evidence="2">M2BS4Y-1</strain>
    </source>
</reference>
<evidence type="ECO:0000313" key="2">
    <source>
        <dbReference type="Proteomes" id="UP000265750"/>
    </source>
</evidence>
<dbReference type="RefSeq" id="WP_119540490.1">
    <property type="nucleotide sequence ID" value="NZ_QYRN01000006.1"/>
</dbReference>
<dbReference type="Proteomes" id="UP000265750">
    <property type="component" value="Unassembled WGS sequence"/>
</dbReference>